<dbReference type="EMBL" id="DMAN01000101">
    <property type="protein sequence ID" value="HAE26444.1"/>
    <property type="molecule type" value="Genomic_DNA"/>
</dbReference>
<evidence type="ECO:0000313" key="3">
    <source>
        <dbReference type="Proteomes" id="UP000259610"/>
    </source>
</evidence>
<dbReference type="Proteomes" id="UP000259610">
    <property type="component" value="Unassembled WGS sequence"/>
</dbReference>
<gene>
    <name evidence="2" type="ORF">DCG58_04735</name>
</gene>
<proteinExistence type="predicted"/>
<evidence type="ECO:0000313" key="2">
    <source>
        <dbReference type="EMBL" id="HAE26444.1"/>
    </source>
</evidence>
<feature type="compositionally biased region" description="Basic residues" evidence="1">
    <location>
        <begin position="107"/>
        <end position="117"/>
    </location>
</feature>
<reference evidence="2 3" key="1">
    <citation type="journal article" date="2018" name="Nat. Biotechnol.">
        <title>A standardized bacterial taxonomy based on genome phylogeny substantially revises the tree of life.</title>
        <authorList>
            <person name="Parks D.H."/>
            <person name="Chuvochina M."/>
            <person name="Waite D.W."/>
            <person name="Rinke C."/>
            <person name="Skarshewski A."/>
            <person name="Chaumeil P.A."/>
            <person name="Hugenholtz P."/>
        </authorList>
    </citation>
    <scope>NUCLEOTIDE SEQUENCE [LARGE SCALE GENOMIC DNA]</scope>
    <source>
        <strain evidence="2">UBA8733</strain>
    </source>
</reference>
<feature type="region of interest" description="Disordered" evidence="1">
    <location>
        <begin position="75"/>
        <end position="126"/>
    </location>
</feature>
<organism evidence="2 3">
    <name type="scientific">Hyphomonas adhaerens</name>
    <dbReference type="NCBI Taxonomy" id="81029"/>
    <lineage>
        <taxon>Bacteria</taxon>
        <taxon>Pseudomonadati</taxon>
        <taxon>Pseudomonadota</taxon>
        <taxon>Alphaproteobacteria</taxon>
        <taxon>Hyphomonadales</taxon>
        <taxon>Hyphomonadaceae</taxon>
        <taxon>Hyphomonas</taxon>
    </lineage>
</organism>
<dbReference type="RefSeq" id="WP_272987447.1">
    <property type="nucleotide sequence ID" value="NZ_CAJWRG010000003.1"/>
</dbReference>
<feature type="compositionally biased region" description="Basic and acidic residues" evidence="1">
    <location>
        <begin position="92"/>
        <end position="106"/>
    </location>
</feature>
<name>A0A3B9GWS5_9PROT</name>
<protein>
    <submittedName>
        <fullName evidence="2">Uncharacterized protein</fullName>
    </submittedName>
</protein>
<sequence>MTPDELKQERLRRGMTYAEFGEWVAQQLTAADPDGKEVKPYSRQRIYDWENKIVPVPSRVEAMLLREEIARLERLLKHERSPAAGHEITEDEPGRKELEEKRERLKTGKKAPSKKRERSAERDDEW</sequence>
<accession>A0A3B9GWS5</accession>
<dbReference type="AlphaFoldDB" id="A0A3B9GWS5"/>
<evidence type="ECO:0000256" key="1">
    <source>
        <dbReference type="SAM" id="MobiDB-lite"/>
    </source>
</evidence>
<comment type="caution">
    <text evidence="2">The sequence shown here is derived from an EMBL/GenBank/DDBJ whole genome shotgun (WGS) entry which is preliminary data.</text>
</comment>